<accession>A0A916J9S5</accession>
<proteinExistence type="predicted"/>
<organism evidence="4 5">
    <name type="scientific">Dyadobacter helix</name>
    <dbReference type="NCBI Taxonomy" id="2822344"/>
    <lineage>
        <taxon>Bacteria</taxon>
        <taxon>Pseudomonadati</taxon>
        <taxon>Bacteroidota</taxon>
        <taxon>Cytophagia</taxon>
        <taxon>Cytophagales</taxon>
        <taxon>Spirosomataceae</taxon>
        <taxon>Dyadobacter</taxon>
    </lineage>
</organism>
<evidence type="ECO:0000259" key="3">
    <source>
        <dbReference type="Pfam" id="PF16344"/>
    </source>
</evidence>
<feature type="transmembrane region" description="Helical" evidence="1">
    <location>
        <begin position="80"/>
        <end position="99"/>
    </location>
</feature>
<dbReference type="RefSeq" id="WP_215237881.1">
    <property type="nucleotide sequence ID" value="NZ_CAJRAF010000001.1"/>
</dbReference>
<evidence type="ECO:0000259" key="2">
    <source>
        <dbReference type="Pfam" id="PF04773"/>
    </source>
</evidence>
<feature type="domain" description="FecR protein" evidence="2">
    <location>
        <begin position="177"/>
        <end position="273"/>
    </location>
</feature>
<protein>
    <recommendedName>
        <fullName evidence="6">FecR family protein</fullName>
    </recommendedName>
</protein>
<sequence length="402" mass="44792">MKAFEGKEDLLRMVRKYLNGSANEKERAFLEKLYQNHDREHDVLDQYIDQDREELGRKMEENILQGISAHRTKNLSIFSWPRLAAAAAVVLIALGILLYHRNRPENTLRPITQKPTDFEPGGERALLTLADGSTLVLDSSTRGQIASQGNATIIKNGDSELSYQISEKENEVAGMNTISTPAGGQYSIKLPDGSQVWLNARSSITFPTVFYGNERRVEVRGEVYFEIRKENGRPFVVDVDGKQQVIVMGTHFNINAYSDEPEIRTTLLEGSVRVTTASAGGENLLLIPGEQASLHASGQSGGHLRKAEVDVNDAVAWKNGLFQFRETSLVAIMRDIGRWYNVEVTYPEGIPHKRFSGKLRRNSKASEILEILKFAGVNFRIEGSESAGYNGKIVVLPGEKNL</sequence>
<dbReference type="PANTHER" id="PTHR30273">
    <property type="entry name" value="PERIPLASMIC SIGNAL SENSOR AND SIGMA FACTOR ACTIVATOR FECR-RELATED"/>
    <property type="match status" value="1"/>
</dbReference>
<keyword evidence="1" id="KW-0812">Transmembrane</keyword>
<dbReference type="Gene3D" id="2.60.120.1440">
    <property type="match status" value="1"/>
</dbReference>
<keyword evidence="5" id="KW-1185">Reference proteome</keyword>
<evidence type="ECO:0008006" key="6">
    <source>
        <dbReference type="Google" id="ProtNLM"/>
    </source>
</evidence>
<evidence type="ECO:0000313" key="4">
    <source>
        <dbReference type="EMBL" id="CAG4993630.1"/>
    </source>
</evidence>
<comment type="caution">
    <text evidence="4">The sequence shown here is derived from an EMBL/GenBank/DDBJ whole genome shotgun (WGS) entry which is preliminary data.</text>
</comment>
<gene>
    <name evidence="4" type="ORF">DYBT9275_01204</name>
</gene>
<name>A0A916J9S5_9BACT</name>
<reference evidence="4" key="1">
    <citation type="submission" date="2021-04" db="EMBL/GenBank/DDBJ databases">
        <authorList>
            <person name="Rodrigo-Torres L."/>
            <person name="Arahal R. D."/>
            <person name="Lucena T."/>
        </authorList>
    </citation>
    <scope>NUCLEOTIDE SEQUENCE</scope>
    <source>
        <strain evidence="4">CECT 9275</strain>
    </source>
</reference>
<dbReference type="InterPro" id="IPR006860">
    <property type="entry name" value="FecR"/>
</dbReference>
<dbReference type="InterPro" id="IPR032508">
    <property type="entry name" value="FecR_C"/>
</dbReference>
<dbReference type="Gene3D" id="3.55.50.30">
    <property type="match status" value="1"/>
</dbReference>
<dbReference type="InterPro" id="IPR012373">
    <property type="entry name" value="Ferrdict_sens_TM"/>
</dbReference>
<evidence type="ECO:0000256" key="1">
    <source>
        <dbReference type="SAM" id="Phobius"/>
    </source>
</evidence>
<dbReference type="AlphaFoldDB" id="A0A916J9S5"/>
<dbReference type="Proteomes" id="UP000680038">
    <property type="component" value="Unassembled WGS sequence"/>
</dbReference>
<dbReference type="GO" id="GO:0016989">
    <property type="term" value="F:sigma factor antagonist activity"/>
    <property type="evidence" value="ECO:0007669"/>
    <property type="project" value="TreeGrafter"/>
</dbReference>
<dbReference type="Pfam" id="PF16344">
    <property type="entry name" value="FecR_C"/>
    <property type="match status" value="1"/>
</dbReference>
<keyword evidence="1" id="KW-1133">Transmembrane helix</keyword>
<dbReference type="Pfam" id="PF04773">
    <property type="entry name" value="FecR"/>
    <property type="match status" value="1"/>
</dbReference>
<feature type="domain" description="Protein FecR C-terminal" evidence="3">
    <location>
        <begin position="322"/>
        <end position="384"/>
    </location>
</feature>
<evidence type="ECO:0000313" key="5">
    <source>
        <dbReference type="Proteomes" id="UP000680038"/>
    </source>
</evidence>
<dbReference type="PANTHER" id="PTHR30273:SF2">
    <property type="entry name" value="PROTEIN FECR"/>
    <property type="match status" value="1"/>
</dbReference>
<keyword evidence="1" id="KW-0472">Membrane</keyword>
<dbReference type="EMBL" id="CAJRAF010000001">
    <property type="protein sequence ID" value="CAG4993630.1"/>
    <property type="molecule type" value="Genomic_DNA"/>
</dbReference>